<dbReference type="Gene3D" id="3.40.640.10">
    <property type="entry name" value="Type I PLP-dependent aspartate aminotransferase-like (Major domain)"/>
    <property type="match status" value="1"/>
</dbReference>
<dbReference type="PANTHER" id="PTHR42885:SF1">
    <property type="entry name" value="THREONINE-PHOSPHATE DECARBOXYLASE"/>
    <property type="match status" value="1"/>
</dbReference>
<feature type="domain" description="Aminotransferase class I/classII large" evidence="10">
    <location>
        <begin position="63"/>
        <end position="328"/>
    </location>
</feature>
<evidence type="ECO:0000256" key="1">
    <source>
        <dbReference type="ARBA" id="ARBA00001933"/>
    </source>
</evidence>
<comment type="pathway">
    <text evidence="3">Cofactor biosynthesis; adenosylcobalamin biosynthesis.</text>
</comment>
<dbReference type="GO" id="GO:0048472">
    <property type="term" value="F:threonine-phosphate decarboxylase activity"/>
    <property type="evidence" value="ECO:0007669"/>
    <property type="project" value="UniProtKB-EC"/>
</dbReference>
<dbReference type="InterPro" id="IPR004839">
    <property type="entry name" value="Aminotransferase_I/II_large"/>
</dbReference>
<dbReference type="EC" id="4.1.1.81" evidence="4"/>
<dbReference type="HOGENOM" id="CLU_017584_3_4_5"/>
<dbReference type="Gene3D" id="3.90.1150.10">
    <property type="entry name" value="Aspartate Aminotransferase, domain 1"/>
    <property type="match status" value="1"/>
</dbReference>
<dbReference type="GO" id="GO:0009236">
    <property type="term" value="P:cobalamin biosynthetic process"/>
    <property type="evidence" value="ECO:0007669"/>
    <property type="project" value="UniProtKB-UniPathway"/>
</dbReference>
<evidence type="ECO:0000256" key="7">
    <source>
        <dbReference type="ARBA" id="ARBA00023239"/>
    </source>
</evidence>
<dbReference type="AlphaFoldDB" id="C4WKT7"/>
<keyword evidence="5" id="KW-0169">Cobalamin biosynthesis</keyword>
<keyword evidence="11" id="KW-0032">Aminotransferase</keyword>
<dbReference type="CDD" id="cd00609">
    <property type="entry name" value="AAT_like"/>
    <property type="match status" value="1"/>
</dbReference>
<proteinExistence type="predicted"/>
<dbReference type="EMBL" id="ACQA01000001">
    <property type="protein sequence ID" value="EEQ96022.1"/>
    <property type="molecule type" value="Genomic_DNA"/>
</dbReference>
<dbReference type="InterPro" id="IPR015421">
    <property type="entry name" value="PyrdxlP-dep_Trfase_major"/>
</dbReference>
<keyword evidence="11" id="KW-0808">Transferase</keyword>
<comment type="caution">
    <text evidence="11">The sequence shown here is derived from an EMBL/GenBank/DDBJ whole genome shotgun (WGS) entry which is preliminary data.</text>
</comment>
<evidence type="ECO:0000256" key="8">
    <source>
        <dbReference type="ARBA" id="ARBA00029996"/>
    </source>
</evidence>
<comment type="function">
    <text evidence="2">Decarboxylates L-threonine-O-3-phosphate to yield (R)-1-amino-2-propanol O-2-phosphate, the precursor for the linkage between the nucleotide loop and the corrin ring in cobalamin.</text>
</comment>
<evidence type="ECO:0000313" key="11">
    <source>
        <dbReference type="EMBL" id="EEQ96022.1"/>
    </source>
</evidence>
<gene>
    <name evidence="11" type="ORF">OINT_1001431</name>
</gene>
<dbReference type="PANTHER" id="PTHR42885">
    <property type="entry name" value="HISTIDINOL-PHOSPHATE AMINOTRANSFERASE-RELATED"/>
    <property type="match status" value="1"/>
</dbReference>
<dbReference type="UniPathway" id="UPA00148"/>
<dbReference type="NCBIfam" id="TIGR01140">
    <property type="entry name" value="L_thr_O3P_dcar"/>
    <property type="match status" value="1"/>
</dbReference>
<organism evidence="11 12">
    <name type="scientific">Brucella intermedia LMG 3301</name>
    <dbReference type="NCBI Taxonomy" id="641118"/>
    <lineage>
        <taxon>Bacteria</taxon>
        <taxon>Pseudomonadati</taxon>
        <taxon>Pseudomonadota</taxon>
        <taxon>Alphaproteobacteria</taxon>
        <taxon>Hyphomicrobiales</taxon>
        <taxon>Brucellaceae</taxon>
        <taxon>Brucella/Ochrobactrum group</taxon>
        <taxon>Brucella</taxon>
    </lineage>
</organism>
<dbReference type="GO" id="GO:0030170">
    <property type="term" value="F:pyridoxal phosphate binding"/>
    <property type="evidence" value="ECO:0007669"/>
    <property type="project" value="InterPro"/>
</dbReference>
<evidence type="ECO:0000256" key="4">
    <source>
        <dbReference type="ARBA" id="ARBA00012285"/>
    </source>
</evidence>
<evidence type="ECO:0000313" key="12">
    <source>
        <dbReference type="Proteomes" id="UP000004386"/>
    </source>
</evidence>
<dbReference type="InterPro" id="IPR015422">
    <property type="entry name" value="PyrdxlP-dep_Trfase_small"/>
</dbReference>
<evidence type="ECO:0000256" key="2">
    <source>
        <dbReference type="ARBA" id="ARBA00003444"/>
    </source>
</evidence>
<keyword evidence="7" id="KW-0456">Lyase</keyword>
<evidence type="ECO:0000256" key="5">
    <source>
        <dbReference type="ARBA" id="ARBA00022573"/>
    </source>
</evidence>
<sequence>MRRQSLSAEIEHGGALDKAVARFGGKPGDWLDLSTGINPEPFSLPELTPEIWNRLPDEGVLRETLRLARSYYGLRENASIVAAPGTQALIQLVPTLVAPSTVAVLGPTYQEHAASFVACGWKVVSCAAIGEIPDEATAAVIVNPNNPDGRVVSKDDLQHLGRKLGARGGFLIVDEAFADTHEDVSVAADAEDMPMIVLKSFGKFFGLAGVRLGFAVAGKPFVEALQQRLGPWAVSGPALAIASHAFRDAEALSNYRARIDLRRLELSAVLEKSGLKEIGGTALFSLVEHPDAHELYARLCQRHILVRKFNYASRWLRIGLPLDDVALARLEKALKL</sequence>
<dbReference type="Proteomes" id="UP000004386">
    <property type="component" value="Unassembled WGS sequence"/>
</dbReference>
<protein>
    <recommendedName>
        <fullName evidence="4">threonine-phosphate decarboxylase</fullName>
        <ecNumber evidence="4">4.1.1.81</ecNumber>
    </recommendedName>
    <alternativeName>
        <fullName evidence="8">L-threonine-O-3-phosphate decarboxylase</fullName>
    </alternativeName>
</protein>
<dbReference type="SUPFAM" id="SSF53383">
    <property type="entry name" value="PLP-dependent transferases"/>
    <property type="match status" value="1"/>
</dbReference>
<accession>C4WKT7</accession>
<dbReference type="Pfam" id="PF00155">
    <property type="entry name" value="Aminotran_1_2"/>
    <property type="match status" value="1"/>
</dbReference>
<keyword evidence="6" id="KW-0663">Pyridoxal phosphate</keyword>
<evidence type="ECO:0000259" key="10">
    <source>
        <dbReference type="Pfam" id="PF00155"/>
    </source>
</evidence>
<comment type="cofactor">
    <cofactor evidence="1">
        <name>pyridoxal 5'-phosphate</name>
        <dbReference type="ChEBI" id="CHEBI:597326"/>
    </cofactor>
</comment>
<dbReference type="InterPro" id="IPR005860">
    <property type="entry name" value="CobD"/>
</dbReference>
<dbReference type="InterPro" id="IPR015424">
    <property type="entry name" value="PyrdxlP-dep_Trfase"/>
</dbReference>
<dbReference type="GO" id="GO:0008483">
    <property type="term" value="F:transaminase activity"/>
    <property type="evidence" value="ECO:0007669"/>
    <property type="project" value="UniProtKB-KW"/>
</dbReference>
<comment type="catalytic activity">
    <reaction evidence="9">
        <text>O-phospho-L-threonine + H(+) = (R)-1-aminopropan-2-yl phosphate + CO2</text>
        <dbReference type="Rhea" id="RHEA:11492"/>
        <dbReference type="ChEBI" id="CHEBI:15378"/>
        <dbReference type="ChEBI" id="CHEBI:16526"/>
        <dbReference type="ChEBI" id="CHEBI:58563"/>
        <dbReference type="ChEBI" id="CHEBI:58675"/>
        <dbReference type="EC" id="4.1.1.81"/>
    </reaction>
</comment>
<name>C4WKT7_9HYPH</name>
<evidence type="ECO:0000256" key="3">
    <source>
        <dbReference type="ARBA" id="ARBA00004953"/>
    </source>
</evidence>
<evidence type="ECO:0000256" key="6">
    <source>
        <dbReference type="ARBA" id="ARBA00022898"/>
    </source>
</evidence>
<reference evidence="11 12" key="1">
    <citation type="submission" date="2009-05" db="EMBL/GenBank/DDBJ databases">
        <authorList>
            <person name="Setubal J.C."/>
            <person name="Boyle S."/>
            <person name="Crasta O.R."/>
            <person name="Gillespie J.J."/>
            <person name="Kenyon R.W."/>
            <person name="Lu J."/>
            <person name="Mane S."/>
            <person name="Nagrani S."/>
            <person name="Shallom J.M."/>
            <person name="Shallom S."/>
            <person name="Shukla M."/>
            <person name="Snyder E.E."/>
            <person name="Sobral B.W."/>
            <person name="Wattam A.R."/>
            <person name="Will R."/>
            <person name="Williams K."/>
            <person name="Yoo H."/>
            <person name="Munk C."/>
            <person name="Tapia R."/>
            <person name="Green L."/>
            <person name="Rogers Y."/>
            <person name="Detter J.C."/>
            <person name="Bruce D."/>
            <person name="Brettin T.S."/>
            <person name="Tsolis R."/>
        </authorList>
    </citation>
    <scope>NUCLEOTIDE SEQUENCE [LARGE SCALE GENOMIC DNA]</scope>
    <source>
        <strain evidence="11 12">LMG 3301</strain>
    </source>
</reference>
<evidence type="ECO:0000256" key="9">
    <source>
        <dbReference type="ARBA" id="ARBA00048531"/>
    </source>
</evidence>